<evidence type="ECO:0000256" key="5">
    <source>
        <dbReference type="ARBA" id="ARBA00023136"/>
    </source>
</evidence>
<evidence type="ECO:0000256" key="4">
    <source>
        <dbReference type="ARBA" id="ARBA00022989"/>
    </source>
</evidence>
<keyword evidence="9" id="KW-1185">Reference proteome</keyword>
<dbReference type="AlphaFoldDB" id="A0AAU9R964"/>
<accession>A0AAU9R964</accession>
<evidence type="ECO:0000259" key="7">
    <source>
        <dbReference type="Pfam" id="PF12819"/>
    </source>
</evidence>
<evidence type="ECO:0000256" key="2">
    <source>
        <dbReference type="ARBA" id="ARBA00022692"/>
    </source>
</evidence>
<keyword evidence="2" id="KW-0812">Transmembrane</keyword>
<dbReference type="GO" id="GO:0016020">
    <property type="term" value="C:membrane"/>
    <property type="evidence" value="ECO:0007669"/>
    <property type="project" value="UniProtKB-SubCell"/>
</dbReference>
<reference evidence="8 9" key="1">
    <citation type="submission" date="2022-03" db="EMBL/GenBank/DDBJ databases">
        <authorList>
            <person name="Nunn A."/>
            <person name="Chopra R."/>
            <person name="Nunn A."/>
            <person name="Contreras Garrido A."/>
        </authorList>
    </citation>
    <scope>NUCLEOTIDE SEQUENCE [LARGE SCALE GENOMIC DNA]</scope>
</reference>
<dbReference type="Proteomes" id="UP000836841">
    <property type="component" value="Chromosome 1"/>
</dbReference>
<feature type="chain" id="PRO_5043762378" description="Malectin-like domain-containing protein" evidence="6">
    <location>
        <begin position="21"/>
        <end position="206"/>
    </location>
</feature>
<dbReference type="PANTHER" id="PTHR45631">
    <property type="entry name" value="OS07G0107800 PROTEIN-RELATED"/>
    <property type="match status" value="1"/>
</dbReference>
<evidence type="ECO:0000256" key="6">
    <source>
        <dbReference type="SAM" id="SignalP"/>
    </source>
</evidence>
<sequence>MERYLVFIATFVLILHLVQPQDPTGFINVDCGLPPRESPYNVLPTGLSYTSDAGLVNSGNTSRIAKEFEANYTKPILTLRYFPDGLRNCYNLNVTRDTKYLIRARFVYGNYDDLKIGPDFELYLGPNIWTTVGSDDATEEIIHVTKSDSLQVCLVKTGKSIPFINVLELRPLPNSAYVTESGSLKSLFRRYLSSSGLTIRFIIHML</sequence>
<name>A0AAU9R964_THLAR</name>
<dbReference type="Pfam" id="PF12819">
    <property type="entry name" value="Malectin_like"/>
    <property type="match status" value="1"/>
</dbReference>
<evidence type="ECO:0000256" key="1">
    <source>
        <dbReference type="ARBA" id="ARBA00004167"/>
    </source>
</evidence>
<dbReference type="InterPro" id="IPR024788">
    <property type="entry name" value="Malectin-like_Carb-bd_dom"/>
</dbReference>
<evidence type="ECO:0000256" key="3">
    <source>
        <dbReference type="ARBA" id="ARBA00022729"/>
    </source>
</evidence>
<evidence type="ECO:0000313" key="8">
    <source>
        <dbReference type="EMBL" id="CAH2036431.1"/>
    </source>
</evidence>
<gene>
    <name evidence="8" type="ORF">TAV2_LOCUS2994</name>
</gene>
<keyword evidence="3 6" id="KW-0732">Signal</keyword>
<proteinExistence type="predicted"/>
<organism evidence="8 9">
    <name type="scientific">Thlaspi arvense</name>
    <name type="common">Field penny-cress</name>
    <dbReference type="NCBI Taxonomy" id="13288"/>
    <lineage>
        <taxon>Eukaryota</taxon>
        <taxon>Viridiplantae</taxon>
        <taxon>Streptophyta</taxon>
        <taxon>Embryophyta</taxon>
        <taxon>Tracheophyta</taxon>
        <taxon>Spermatophyta</taxon>
        <taxon>Magnoliopsida</taxon>
        <taxon>eudicotyledons</taxon>
        <taxon>Gunneridae</taxon>
        <taxon>Pentapetalae</taxon>
        <taxon>rosids</taxon>
        <taxon>malvids</taxon>
        <taxon>Brassicales</taxon>
        <taxon>Brassicaceae</taxon>
        <taxon>Thlaspideae</taxon>
        <taxon>Thlaspi</taxon>
    </lineage>
</organism>
<comment type="subcellular location">
    <subcellularLocation>
        <location evidence="1">Membrane</location>
        <topology evidence="1">Single-pass membrane protein</topology>
    </subcellularLocation>
</comment>
<evidence type="ECO:0000313" key="9">
    <source>
        <dbReference type="Proteomes" id="UP000836841"/>
    </source>
</evidence>
<feature type="signal peptide" evidence="6">
    <location>
        <begin position="1"/>
        <end position="20"/>
    </location>
</feature>
<protein>
    <recommendedName>
        <fullName evidence="7">Malectin-like domain-containing protein</fullName>
    </recommendedName>
</protein>
<dbReference type="PANTHER" id="PTHR45631:SF86">
    <property type="entry name" value="LEUCINE-RICH REPEAT PROTEIN KINASE FAMILY PROTEIN"/>
    <property type="match status" value="1"/>
</dbReference>
<keyword evidence="5" id="KW-0472">Membrane</keyword>
<keyword evidence="4" id="KW-1133">Transmembrane helix</keyword>
<dbReference type="EMBL" id="OU466857">
    <property type="protein sequence ID" value="CAH2036431.1"/>
    <property type="molecule type" value="Genomic_DNA"/>
</dbReference>
<feature type="domain" description="Malectin-like" evidence="7">
    <location>
        <begin position="29"/>
        <end position="200"/>
    </location>
</feature>